<dbReference type="InterPro" id="IPR007210">
    <property type="entry name" value="ABC_Gly_betaine_transp_sub-bd"/>
</dbReference>
<name>X1KRK8_9ZZZZ</name>
<feature type="domain" description="ABC-type glycine betaine transport system substrate-binding" evidence="1">
    <location>
        <begin position="35"/>
        <end position="315"/>
    </location>
</feature>
<dbReference type="PROSITE" id="PS51257">
    <property type="entry name" value="PROKAR_LIPOPROTEIN"/>
    <property type="match status" value="1"/>
</dbReference>
<protein>
    <recommendedName>
        <fullName evidence="1">ABC-type glycine betaine transport system substrate-binding domain-containing protein</fullName>
    </recommendedName>
</protein>
<dbReference type="CDD" id="cd13641">
    <property type="entry name" value="PBP2_HisX_like"/>
    <property type="match status" value="1"/>
</dbReference>
<accession>X1KRK8</accession>
<evidence type="ECO:0000313" key="2">
    <source>
        <dbReference type="EMBL" id="GAH96270.1"/>
    </source>
</evidence>
<gene>
    <name evidence="2" type="ORF">S06H3_04188</name>
</gene>
<evidence type="ECO:0000259" key="1">
    <source>
        <dbReference type="Pfam" id="PF04069"/>
    </source>
</evidence>
<dbReference type="EMBL" id="BARV01001444">
    <property type="protein sequence ID" value="GAH96270.1"/>
    <property type="molecule type" value="Genomic_DNA"/>
</dbReference>
<dbReference type="GO" id="GO:0022857">
    <property type="term" value="F:transmembrane transporter activity"/>
    <property type="evidence" value="ECO:0007669"/>
    <property type="project" value="InterPro"/>
</dbReference>
<dbReference type="GO" id="GO:0043190">
    <property type="term" value="C:ATP-binding cassette (ABC) transporter complex"/>
    <property type="evidence" value="ECO:0007669"/>
    <property type="project" value="InterPro"/>
</dbReference>
<dbReference type="Pfam" id="PF04069">
    <property type="entry name" value="OpuAC"/>
    <property type="match status" value="1"/>
</dbReference>
<proteinExistence type="predicted"/>
<dbReference type="Gene3D" id="3.40.190.10">
    <property type="entry name" value="Periplasmic binding protein-like II"/>
    <property type="match status" value="1"/>
</dbReference>
<dbReference type="Gene3D" id="3.40.190.100">
    <property type="entry name" value="Glycine betaine-binding periplasmic protein, domain 2"/>
    <property type="match status" value="1"/>
</dbReference>
<reference evidence="2" key="1">
    <citation type="journal article" date="2014" name="Front. Microbiol.">
        <title>High frequency of phylogenetically diverse reductive dehalogenase-homologous genes in deep subseafloor sedimentary metagenomes.</title>
        <authorList>
            <person name="Kawai M."/>
            <person name="Futagami T."/>
            <person name="Toyoda A."/>
            <person name="Takaki Y."/>
            <person name="Nishi S."/>
            <person name="Hori S."/>
            <person name="Arai W."/>
            <person name="Tsubouchi T."/>
            <person name="Morono Y."/>
            <person name="Uchiyama I."/>
            <person name="Ito T."/>
            <person name="Fujiyama A."/>
            <person name="Inagaki F."/>
            <person name="Takami H."/>
        </authorList>
    </citation>
    <scope>NUCLEOTIDE SEQUENCE</scope>
    <source>
        <strain evidence="2">Expedition CK06-06</strain>
    </source>
</reference>
<dbReference type="AlphaFoldDB" id="X1KRK8"/>
<organism evidence="2">
    <name type="scientific">marine sediment metagenome</name>
    <dbReference type="NCBI Taxonomy" id="412755"/>
    <lineage>
        <taxon>unclassified sequences</taxon>
        <taxon>metagenomes</taxon>
        <taxon>ecological metagenomes</taxon>
    </lineage>
</organism>
<comment type="caution">
    <text evidence="2">The sequence shown here is derived from an EMBL/GenBank/DDBJ whole genome shotgun (WGS) entry which is preliminary data.</text>
</comment>
<sequence length="337" mass="37870">MYIKQKLGIKVLMVVLGLLLIPLSVAGCAAGGEEPINLADAGWDSNQVHNAIFSFIVEHGYGYPPCEIVPGSSPVILVGVAEGDIDLLMETWSENYGEAYTDRLASGEIVELGLNFDDNYQGWLVPTYMIEGDPERGIEPMAPDLKSVFDLPEYWELFKDPEEPTKGRFYNSIPGWKCTEHNSIKLKTYGLDEYYTDFLCGSDVALSGSMVAAYEKGEPWLGYYWAPTWLLGMYDMTLLEEPPYDLEVWERDKGCAYMAVRCTIMAHPSLLDRAPDVVEFLRKYHTTCAQNNDFLNYMQENEADASAGAIYFLKEYESVWSEWVPSDVASKVKAALP</sequence>
<dbReference type="SUPFAM" id="SSF53850">
    <property type="entry name" value="Periplasmic binding protein-like II"/>
    <property type="match status" value="1"/>
</dbReference>